<evidence type="ECO:0000313" key="1">
    <source>
        <dbReference type="EMBL" id="MET1253708.1"/>
    </source>
</evidence>
<proteinExistence type="predicted"/>
<keyword evidence="2" id="KW-1185">Reference proteome</keyword>
<protein>
    <submittedName>
        <fullName evidence="1">Uncharacterized protein</fullName>
    </submittedName>
</protein>
<sequence>MCRKTLLLSIFHILIFINPNVCKAKIYRYIDENGILNFTDVRPTNTDYQTVPIPIIDATEWIKTSFVAKEKLPYKKQRKELIKNEAQSNKKKQCKKLKTQINQIEIQLRNQQKPENFERLKNNLRKLRWTYRKSCLN</sequence>
<gene>
    <name evidence="1" type="ORF">ABVT43_01080</name>
</gene>
<dbReference type="Proteomes" id="UP001548189">
    <property type="component" value="Unassembled WGS sequence"/>
</dbReference>
<organism evidence="1 2">
    <name type="scientific">Aliikangiella maris</name>
    <dbReference type="NCBI Taxonomy" id="3162458"/>
    <lineage>
        <taxon>Bacteria</taxon>
        <taxon>Pseudomonadati</taxon>
        <taxon>Pseudomonadota</taxon>
        <taxon>Gammaproteobacteria</taxon>
        <taxon>Oceanospirillales</taxon>
        <taxon>Pleioneaceae</taxon>
        <taxon>Aliikangiella</taxon>
    </lineage>
</organism>
<name>A0ABV2BP37_9GAMM</name>
<comment type="caution">
    <text evidence="1">The sequence shown here is derived from an EMBL/GenBank/DDBJ whole genome shotgun (WGS) entry which is preliminary data.</text>
</comment>
<dbReference type="EMBL" id="JBEVCJ010000001">
    <property type="protein sequence ID" value="MET1253708.1"/>
    <property type="molecule type" value="Genomic_DNA"/>
</dbReference>
<accession>A0ABV2BP37</accession>
<evidence type="ECO:0000313" key="2">
    <source>
        <dbReference type="Proteomes" id="UP001548189"/>
    </source>
</evidence>
<reference evidence="1 2" key="1">
    <citation type="submission" date="2024-06" db="EMBL/GenBank/DDBJ databases">
        <authorList>
            <person name="Li F."/>
        </authorList>
    </citation>
    <scope>NUCLEOTIDE SEQUENCE [LARGE SCALE GENOMIC DNA]</scope>
    <source>
        <strain evidence="1 2">GXAS 311</strain>
    </source>
</reference>